<evidence type="ECO:0000313" key="1">
    <source>
        <dbReference type="EMBL" id="QTH16976.1"/>
    </source>
</evidence>
<dbReference type="GeneID" id="55648046"/>
<dbReference type="InterPro" id="IPR019294">
    <property type="entry name" value="Translation_reg_Com"/>
</dbReference>
<dbReference type="Proteomes" id="UP000663914">
    <property type="component" value="Chromosome"/>
</dbReference>
<reference evidence="1" key="2">
    <citation type="submission" date="2021-03" db="EMBL/GenBank/DDBJ databases">
        <authorList>
            <person name="Valentovich L.N."/>
            <person name="Akhremchuk A.E."/>
            <person name="Miamin V.E."/>
        </authorList>
    </citation>
    <scope>NUCLEOTIDE SEQUENCE</scope>
    <source>
        <strain evidence="1">3prime</strain>
    </source>
</reference>
<keyword evidence="1" id="KW-0238">DNA-binding</keyword>
<organism evidence="1 2">
    <name type="scientific">Pseudomonas corrugata</name>
    <dbReference type="NCBI Taxonomy" id="47879"/>
    <lineage>
        <taxon>Bacteria</taxon>
        <taxon>Pseudomonadati</taxon>
        <taxon>Pseudomonadota</taxon>
        <taxon>Gammaproteobacteria</taxon>
        <taxon>Pseudomonadales</taxon>
        <taxon>Pseudomonadaceae</taxon>
        <taxon>Pseudomonas</taxon>
    </lineage>
</organism>
<evidence type="ECO:0000313" key="2">
    <source>
        <dbReference type="Proteomes" id="UP000663914"/>
    </source>
</evidence>
<accession>A0A8B6UYJ9</accession>
<name>A0A8B6UYJ9_9PSED</name>
<dbReference type="Pfam" id="PF10122">
    <property type="entry name" value="Zn_ribbon_Com"/>
    <property type="match status" value="1"/>
</dbReference>
<dbReference type="GO" id="GO:0003677">
    <property type="term" value="F:DNA binding"/>
    <property type="evidence" value="ECO:0007669"/>
    <property type="project" value="UniProtKB-KW"/>
</dbReference>
<dbReference type="EMBL" id="CP072011">
    <property type="protein sequence ID" value="QTH16976.1"/>
    <property type="molecule type" value="Genomic_DNA"/>
</dbReference>
<reference evidence="1" key="1">
    <citation type="book" date="2019" name="MICROBIAL BIOTECHNOLOGY" publisher="Unknown Publisher">
        <title>Optimization of recombineering for directed mutagenesis of bacteria Pseudomonas corrugata 3'.</title>
        <authorList>
            <person name="Buinitskaja S.V."/>
            <person name="Pilipenok N."/>
            <person name="Valentovich L.N."/>
        </authorList>
    </citation>
    <scope>NUCLEOTIDE SEQUENCE</scope>
    <source>
        <strain evidence="1">3prime</strain>
    </source>
</reference>
<gene>
    <name evidence="1" type="ORF">C4C32_06130</name>
</gene>
<dbReference type="OrthoDB" id="5460091at2"/>
<dbReference type="AlphaFoldDB" id="A0A8B6UYJ9"/>
<protein>
    <submittedName>
        <fullName evidence="1">Com family DNA-binding transcriptional regulator</fullName>
    </submittedName>
</protein>
<dbReference type="RefSeq" id="WP_122319408.1">
    <property type="nucleotide sequence ID" value="NZ_CP014262.1"/>
</dbReference>
<proteinExistence type="predicted"/>
<sequence>MLKDFRCGRCKRLLARMGENTELQIKCARCGTLNHVKAVEPRVNAFERHECGMLRARTSTLQVKA</sequence>